<evidence type="ECO:0000259" key="2">
    <source>
        <dbReference type="PROSITE" id="PS50195"/>
    </source>
</evidence>
<dbReference type="Proteomes" id="UP000693970">
    <property type="component" value="Unassembled WGS sequence"/>
</dbReference>
<dbReference type="OrthoDB" id="44282at2759"/>
<feature type="compositionally biased region" description="Acidic residues" evidence="1">
    <location>
        <begin position="448"/>
        <end position="462"/>
    </location>
</feature>
<accession>A0A9K3LRC3</accession>
<dbReference type="Pfam" id="PF00787">
    <property type="entry name" value="PX"/>
    <property type="match status" value="1"/>
</dbReference>
<dbReference type="Pfam" id="PF09325">
    <property type="entry name" value="Vps5"/>
    <property type="match status" value="1"/>
</dbReference>
<reference evidence="3" key="1">
    <citation type="journal article" date="2021" name="Sci. Rep.">
        <title>Diploid genomic architecture of Nitzschia inconspicua, an elite biomass production diatom.</title>
        <authorList>
            <person name="Oliver A."/>
            <person name="Podell S."/>
            <person name="Pinowska A."/>
            <person name="Traller J.C."/>
            <person name="Smith S.R."/>
            <person name="McClure R."/>
            <person name="Beliaev A."/>
            <person name="Bohutskyi P."/>
            <person name="Hill E.A."/>
            <person name="Rabines A."/>
            <person name="Zheng H."/>
            <person name="Allen L.Z."/>
            <person name="Kuo A."/>
            <person name="Grigoriev I.V."/>
            <person name="Allen A.E."/>
            <person name="Hazlebeck D."/>
            <person name="Allen E.E."/>
        </authorList>
    </citation>
    <scope>NUCLEOTIDE SEQUENCE</scope>
    <source>
        <strain evidence="3">Hildebrandi</strain>
    </source>
</reference>
<reference evidence="3" key="2">
    <citation type="submission" date="2021-04" db="EMBL/GenBank/DDBJ databases">
        <authorList>
            <person name="Podell S."/>
        </authorList>
    </citation>
    <scope>NUCLEOTIDE SEQUENCE</scope>
    <source>
        <strain evidence="3">Hildebrandi</strain>
    </source>
</reference>
<dbReference type="PROSITE" id="PS50195">
    <property type="entry name" value="PX"/>
    <property type="match status" value="1"/>
</dbReference>
<gene>
    <name evidence="3" type="ORF">IV203_029189</name>
</gene>
<name>A0A9K3LRC3_9STRA</name>
<dbReference type="SMART" id="SM00312">
    <property type="entry name" value="PX"/>
    <property type="match status" value="1"/>
</dbReference>
<dbReference type="AlphaFoldDB" id="A0A9K3LRC3"/>
<comment type="caution">
    <text evidence="3">The sequence shown here is derived from an EMBL/GenBank/DDBJ whole genome shotgun (WGS) entry which is preliminary data.</text>
</comment>
<evidence type="ECO:0000313" key="4">
    <source>
        <dbReference type="Proteomes" id="UP000693970"/>
    </source>
</evidence>
<feature type="region of interest" description="Disordered" evidence="1">
    <location>
        <begin position="411"/>
        <end position="480"/>
    </location>
</feature>
<feature type="compositionally biased region" description="Polar residues" evidence="1">
    <location>
        <begin position="469"/>
        <end position="480"/>
    </location>
</feature>
<dbReference type="GO" id="GO:0035091">
    <property type="term" value="F:phosphatidylinositol binding"/>
    <property type="evidence" value="ECO:0007669"/>
    <property type="project" value="InterPro"/>
</dbReference>
<dbReference type="GO" id="GO:0005768">
    <property type="term" value="C:endosome"/>
    <property type="evidence" value="ECO:0007669"/>
    <property type="project" value="TreeGrafter"/>
</dbReference>
<sequence length="480" mass="53968">MVFITVSDPRTEEEGTRQRFTSYLVSTDKGNSVRRSYNDFLWLYKRLQTELPGAVVPILPRSRALIASKKFDPDFIEERRRNLQQFLQGVVDHEELARAPSMSPFMVDMLGSDFEEGKKKVEARMPTNLLYTNQVEEDYGDGSAEKGAPTTTARKGLSNFFAKIRVSAGSKELMATDNEHEVSVLQEYIQEVAGHLKTLVKSTDAFVQSTAELAATYDEMGVPIGEWRTTLQQQGPSQSTSGHTMEMMSTLVEFASDFSTMLRRKHIEEEQKFGFQVYHLLNTVTAIQNALKQRRSVQVQYTATNKQIIDKDAALAKANKNLKPPEVTDKLRDERAELQQRSELEKRVLEECTQRLLRDAEKYKPVLIVLLKDAYLQYAKVQLAYNERTKKAFEQLIPYLNDSEASTSLEFVTDSPVGGKPFPLPSPGPVAPSAPLEETAPKNQQVEGTDDFADDLVVEDPDGSDHSTKSTGALPNIQQV</sequence>
<proteinExistence type="predicted"/>
<evidence type="ECO:0000256" key="1">
    <source>
        <dbReference type="SAM" id="MobiDB-lite"/>
    </source>
</evidence>
<dbReference type="PANTHER" id="PTHR10555:SF170">
    <property type="entry name" value="FI18122P1"/>
    <property type="match status" value="1"/>
</dbReference>
<dbReference type="PANTHER" id="PTHR10555">
    <property type="entry name" value="SORTING NEXIN"/>
    <property type="match status" value="1"/>
</dbReference>
<feature type="compositionally biased region" description="Pro residues" evidence="1">
    <location>
        <begin position="422"/>
        <end position="432"/>
    </location>
</feature>
<dbReference type="InterPro" id="IPR001683">
    <property type="entry name" value="PX_dom"/>
</dbReference>
<organism evidence="3 4">
    <name type="scientific">Nitzschia inconspicua</name>
    <dbReference type="NCBI Taxonomy" id="303405"/>
    <lineage>
        <taxon>Eukaryota</taxon>
        <taxon>Sar</taxon>
        <taxon>Stramenopiles</taxon>
        <taxon>Ochrophyta</taxon>
        <taxon>Bacillariophyta</taxon>
        <taxon>Bacillariophyceae</taxon>
        <taxon>Bacillariophycidae</taxon>
        <taxon>Bacillariales</taxon>
        <taxon>Bacillariaceae</taxon>
        <taxon>Nitzschia</taxon>
    </lineage>
</organism>
<dbReference type="EMBL" id="JAGRRH010000007">
    <property type="protein sequence ID" value="KAG7366519.1"/>
    <property type="molecule type" value="Genomic_DNA"/>
</dbReference>
<evidence type="ECO:0000313" key="3">
    <source>
        <dbReference type="EMBL" id="KAG7366519.1"/>
    </source>
</evidence>
<keyword evidence="4" id="KW-1185">Reference proteome</keyword>
<dbReference type="InterPro" id="IPR015404">
    <property type="entry name" value="Vps5_C"/>
</dbReference>
<feature type="domain" description="PX" evidence="2">
    <location>
        <begin position="1"/>
        <end position="113"/>
    </location>
</feature>
<protein>
    <submittedName>
        <fullName evidence="3">PX domain containing protein</fullName>
    </submittedName>
</protein>